<keyword evidence="1" id="KW-0812">Transmembrane</keyword>
<dbReference type="EMBL" id="VOMC01000021">
    <property type="protein sequence ID" value="NVI06150.1"/>
    <property type="molecule type" value="Genomic_DNA"/>
</dbReference>
<keyword evidence="5" id="KW-1185">Reference proteome</keyword>
<dbReference type="AlphaFoldDB" id="A0A7W8L4A9"/>
<keyword evidence="1" id="KW-0472">Membrane</keyword>
<evidence type="ECO:0000313" key="3">
    <source>
        <dbReference type="EMBL" id="NVI06150.1"/>
    </source>
</evidence>
<feature type="transmembrane region" description="Helical" evidence="1">
    <location>
        <begin position="85"/>
        <end position="108"/>
    </location>
</feature>
<proteinExistence type="predicted"/>
<feature type="transmembrane region" description="Helical" evidence="1">
    <location>
        <begin position="204"/>
        <end position="220"/>
    </location>
</feature>
<feature type="transmembrane region" description="Helical" evidence="1">
    <location>
        <begin position="342"/>
        <end position="361"/>
    </location>
</feature>
<organism evidence="2 4">
    <name type="scientific">Paraburkholderia youngii</name>
    <dbReference type="NCBI Taxonomy" id="2782701"/>
    <lineage>
        <taxon>Bacteria</taxon>
        <taxon>Pseudomonadati</taxon>
        <taxon>Pseudomonadota</taxon>
        <taxon>Betaproteobacteria</taxon>
        <taxon>Burkholderiales</taxon>
        <taxon>Burkholderiaceae</taxon>
        <taxon>Paraburkholderia</taxon>
    </lineage>
</organism>
<evidence type="ECO:0000313" key="4">
    <source>
        <dbReference type="Proteomes" id="UP000592820"/>
    </source>
</evidence>
<evidence type="ECO:0000256" key="1">
    <source>
        <dbReference type="SAM" id="Phobius"/>
    </source>
</evidence>
<feature type="transmembrane region" description="Helical" evidence="1">
    <location>
        <begin position="256"/>
        <end position="273"/>
    </location>
</feature>
<dbReference type="Proteomes" id="UP000592820">
    <property type="component" value="Unassembled WGS sequence"/>
</dbReference>
<name>A0A7W8L4A9_9BURK</name>
<feature type="transmembrane region" description="Helical" evidence="1">
    <location>
        <begin position="7"/>
        <end position="25"/>
    </location>
</feature>
<gene>
    <name evidence="3" type="ORF">FSB64_20755</name>
    <name evidence="2" type="ORF">HDG41_001914</name>
</gene>
<evidence type="ECO:0008006" key="6">
    <source>
        <dbReference type="Google" id="ProtNLM"/>
    </source>
</evidence>
<dbReference type="RefSeq" id="WP_176122593.1">
    <property type="nucleotide sequence ID" value="NZ_JACHDE010000003.1"/>
</dbReference>
<comment type="caution">
    <text evidence="2">The sequence shown here is derived from an EMBL/GenBank/DDBJ whole genome shotgun (WGS) entry which is preliminary data.</text>
</comment>
<reference evidence="2 4" key="2">
    <citation type="submission" date="2020-08" db="EMBL/GenBank/DDBJ databases">
        <title>Genomic Encyclopedia of Type Strains, Phase IV (KMG-V): Genome sequencing to study the core and pangenomes of soil and plant-associated prokaryotes.</title>
        <authorList>
            <person name="Whitman W."/>
        </authorList>
    </citation>
    <scope>NUCLEOTIDE SEQUENCE [LARGE SCALE GENOMIC DNA]</scope>
    <source>
        <strain evidence="2 4">JPY162</strain>
    </source>
</reference>
<feature type="transmembrane region" description="Helical" evidence="1">
    <location>
        <begin position="129"/>
        <end position="149"/>
    </location>
</feature>
<reference evidence="3 5" key="1">
    <citation type="submission" date="2019-08" db="EMBL/GenBank/DDBJ databases">
        <title>Paraburkholderia simonii sp. nov. and P. youngii sp. nov. Brazilian and Mexican Mimosa-associated rhizobia.</title>
        <authorList>
            <person name="Mavima L."/>
            <person name="Beukes C.W."/>
            <person name="Palmer M."/>
            <person name="De Meyer S.E."/>
            <person name="James E.K."/>
            <person name="Maluk M."/>
            <person name="Avontuur J.R."/>
            <person name="Chan W.Y."/>
            <person name="Venter S.N."/>
            <person name="Steenkamp E.T."/>
        </authorList>
    </citation>
    <scope>NUCLEOTIDE SEQUENCE [LARGE SCALE GENOMIC DNA]</scope>
    <source>
        <strain evidence="3 5">JPY454</strain>
    </source>
</reference>
<sequence length="395" mass="43645">MRREKTCLFPLLMFLCALLLMWYRAPQRVEHGFLWAEDATIFIAQAHELGIRSFVQGYSGYWHFVPRLVAWLQMKTTPIDEAPYFFMWACALITAGSSAYMAHAFRIFSRPIAGLLALGPLLVPQTGETLLNVTNIQWILLPTLIVLLWENLFNPPTSWYSPRALAAAIIALTGPFGIITFGPAVLACIYAWRRGKFSTRQTGFLLAYTAGVAGQVYAVATNASPPLEFGPAPYVWRYGARMIRELFCGLLPSPDSAPLIAGLILAIVLVFVVASSRAVLACLLLAPMAGMIWLLGAARSTPYSLHMEWYGFGARYIYPALLFFFWAALLSIATSSSKLSRVLAGGFAVVMLLASATQFRASEWPMWSITANDNGHSLKIAPNWAVQIPDRAPSH</sequence>
<feature type="transmembrane region" description="Helical" evidence="1">
    <location>
        <begin position="164"/>
        <end position="192"/>
    </location>
</feature>
<evidence type="ECO:0000313" key="2">
    <source>
        <dbReference type="EMBL" id="MBB5399865.1"/>
    </source>
</evidence>
<evidence type="ECO:0000313" key="5">
    <source>
        <dbReference type="Proteomes" id="UP000821598"/>
    </source>
</evidence>
<feature type="transmembrane region" description="Helical" evidence="1">
    <location>
        <begin position="316"/>
        <end position="335"/>
    </location>
</feature>
<accession>A0A7W8L4A9</accession>
<dbReference type="EMBL" id="JACHDE010000003">
    <property type="protein sequence ID" value="MBB5399865.1"/>
    <property type="molecule type" value="Genomic_DNA"/>
</dbReference>
<protein>
    <recommendedName>
        <fullName evidence="6">DUF2029 domain-containing protein</fullName>
    </recommendedName>
</protein>
<feature type="transmembrane region" description="Helical" evidence="1">
    <location>
        <begin position="278"/>
        <end position="296"/>
    </location>
</feature>
<keyword evidence="1" id="KW-1133">Transmembrane helix</keyword>
<dbReference type="Proteomes" id="UP000821598">
    <property type="component" value="Unassembled WGS sequence"/>
</dbReference>